<feature type="transmembrane region" description="Helical" evidence="10">
    <location>
        <begin position="449"/>
        <end position="468"/>
    </location>
</feature>
<keyword evidence="5 10" id="KW-0812">Transmembrane</keyword>
<protein>
    <recommendedName>
        <fullName evidence="12">GPI transamidase component PIG-S</fullName>
    </recommendedName>
</protein>
<evidence type="ECO:0000256" key="7">
    <source>
        <dbReference type="ARBA" id="ARBA00022989"/>
    </source>
</evidence>
<evidence type="ECO:0000256" key="2">
    <source>
        <dbReference type="ARBA" id="ARBA00004687"/>
    </source>
</evidence>
<comment type="subcellular location">
    <subcellularLocation>
        <location evidence="1">Endoplasmic reticulum membrane</location>
        <topology evidence="1">Multi-pass membrane protein</topology>
    </subcellularLocation>
</comment>
<dbReference type="AlphaFoldDB" id="A0A8H7XZI8"/>
<sequence length="491" mass="54312">MTQPHINSVPNISIVLAYCAVIILALPAWWYTTSIQRLSLPSSRVHQLAQSHLQLPISLCIETSDVELTNSVRKTLSTQISRELERWKGLLVNVEGKVACAGESDKSDVYTIIPTSGPSWIQGRRLYTPLNGPSYIIQLAHTITSLLAPYSASNDPEHRVAQYSPRYRLAFSLLNEDAAAGNAILDWKIQDGLKANVNPILHRLSPLHNFTIESQVQFHAPLAFTPRQLDQAHGLTPEDLTVFVNSADWTLSSSSSNDPVLHFILFIPSVAHRPLRLLRNDGSASASTAFLVPQWGGIIIHNPKLGSFSGEELPQQDLNDVFYVFTNQLLALLGVPSLPPNVAKRTSGLSDWQLDALVRRRVLENAQGSQDTLLSIVKLVDQIENMPVGEDVKGDVEDALDALTKMYETSTTSLYQAFSHSAESFVLASRAFFNPGMLALLYFPAEHKYGVYAPLFASALIPLLVAALRELSAYRQERRTDKEAATKTIRQ</sequence>
<evidence type="ECO:0000313" key="11">
    <source>
        <dbReference type="EMBL" id="KAG5168299.1"/>
    </source>
</evidence>
<evidence type="ECO:0000256" key="3">
    <source>
        <dbReference type="ARBA" id="ARBA00005316"/>
    </source>
</evidence>
<evidence type="ECO:0000256" key="5">
    <source>
        <dbReference type="ARBA" id="ARBA00022692"/>
    </source>
</evidence>
<dbReference type="GO" id="GO:0042765">
    <property type="term" value="C:GPI-anchor transamidase complex"/>
    <property type="evidence" value="ECO:0007669"/>
    <property type="project" value="InterPro"/>
</dbReference>
<dbReference type="InterPro" id="IPR019540">
    <property type="entry name" value="PtdIno-glycan_biosynth_class_S"/>
</dbReference>
<keyword evidence="4" id="KW-0337">GPI-anchor biosynthesis</keyword>
<comment type="pathway">
    <text evidence="2">Glycolipid biosynthesis; glycosylphosphatidylinositol-anchor biosynthesis.</text>
</comment>
<dbReference type="OrthoDB" id="28748at2759"/>
<reference evidence="11" key="1">
    <citation type="submission" date="2021-02" db="EMBL/GenBank/DDBJ databases">
        <title>Psilocybe cubensis genome.</title>
        <authorList>
            <person name="Mckernan K.J."/>
            <person name="Crawford S."/>
            <person name="Trippe A."/>
            <person name="Kane L.T."/>
            <person name="Mclaughlin S."/>
        </authorList>
    </citation>
    <scope>NUCLEOTIDE SEQUENCE [LARGE SCALE GENOMIC DNA]</scope>
    <source>
        <strain evidence="11">MGC-MH-2018</strain>
    </source>
</reference>
<proteinExistence type="inferred from homology"/>
<dbReference type="Pfam" id="PF10510">
    <property type="entry name" value="PIG-S"/>
    <property type="match status" value="2"/>
</dbReference>
<evidence type="ECO:0000256" key="9">
    <source>
        <dbReference type="ARBA" id="ARBA00023180"/>
    </source>
</evidence>
<feature type="transmembrane region" description="Helical" evidence="10">
    <location>
        <begin position="12"/>
        <end position="31"/>
    </location>
</feature>
<evidence type="ECO:0000256" key="8">
    <source>
        <dbReference type="ARBA" id="ARBA00023136"/>
    </source>
</evidence>
<dbReference type="UniPathway" id="UPA00196"/>
<evidence type="ECO:0000256" key="1">
    <source>
        <dbReference type="ARBA" id="ARBA00004477"/>
    </source>
</evidence>
<organism evidence="11">
    <name type="scientific">Psilocybe cubensis</name>
    <name type="common">Psychedelic mushroom</name>
    <name type="synonym">Stropharia cubensis</name>
    <dbReference type="NCBI Taxonomy" id="181762"/>
    <lineage>
        <taxon>Eukaryota</taxon>
        <taxon>Fungi</taxon>
        <taxon>Dikarya</taxon>
        <taxon>Basidiomycota</taxon>
        <taxon>Agaricomycotina</taxon>
        <taxon>Agaricomycetes</taxon>
        <taxon>Agaricomycetidae</taxon>
        <taxon>Agaricales</taxon>
        <taxon>Agaricineae</taxon>
        <taxon>Strophariaceae</taxon>
        <taxon>Psilocybe</taxon>
    </lineage>
</organism>
<accession>A0A8H7XZI8</accession>
<dbReference type="PANTHER" id="PTHR21072">
    <property type="entry name" value="GPI TRANSAMIDASE COMPONENT PIG-S"/>
    <property type="match status" value="1"/>
</dbReference>
<name>A0A8H7XZI8_PSICU</name>
<evidence type="ECO:0000256" key="10">
    <source>
        <dbReference type="SAM" id="Phobius"/>
    </source>
</evidence>
<dbReference type="GO" id="GO:0006506">
    <property type="term" value="P:GPI anchor biosynthetic process"/>
    <property type="evidence" value="ECO:0007669"/>
    <property type="project" value="UniProtKB-UniPathway"/>
</dbReference>
<evidence type="ECO:0000256" key="6">
    <source>
        <dbReference type="ARBA" id="ARBA00022824"/>
    </source>
</evidence>
<keyword evidence="9" id="KW-0325">Glycoprotein</keyword>
<keyword evidence="8 10" id="KW-0472">Membrane</keyword>
<keyword evidence="6" id="KW-0256">Endoplasmic reticulum</keyword>
<comment type="similarity">
    <text evidence="3">Belongs to the PIGS family.</text>
</comment>
<evidence type="ECO:0000256" key="4">
    <source>
        <dbReference type="ARBA" id="ARBA00022502"/>
    </source>
</evidence>
<dbReference type="GO" id="GO:0016255">
    <property type="term" value="P:attachment of GPI anchor to protein"/>
    <property type="evidence" value="ECO:0007669"/>
    <property type="project" value="InterPro"/>
</dbReference>
<dbReference type="PANTHER" id="PTHR21072:SF13">
    <property type="entry name" value="GPI TRANSAMIDASE COMPONENT PIG-S"/>
    <property type="match status" value="1"/>
</dbReference>
<keyword evidence="7 10" id="KW-1133">Transmembrane helix</keyword>
<comment type="caution">
    <text evidence="11">The sequence shown here is derived from an EMBL/GenBank/DDBJ whole genome shotgun (WGS) entry which is preliminary data.</text>
</comment>
<evidence type="ECO:0008006" key="12">
    <source>
        <dbReference type="Google" id="ProtNLM"/>
    </source>
</evidence>
<gene>
    <name evidence="11" type="ORF">JR316_006895</name>
</gene>
<dbReference type="EMBL" id="JAFIQS010000006">
    <property type="protein sequence ID" value="KAG5168299.1"/>
    <property type="molecule type" value="Genomic_DNA"/>
</dbReference>